<evidence type="ECO:0000313" key="3">
    <source>
        <dbReference type="Proteomes" id="UP000230961"/>
    </source>
</evidence>
<sequence>MFMLKLVLHMAIGACALSYGNRALTLVDTYRGGKPSVASPNYLERQFVVPTPNTHWVSDMIYISEATGERRFSIIDERYKTGG</sequence>
<protein>
    <recommendedName>
        <fullName evidence="4">Lipoprotein</fullName>
    </recommendedName>
</protein>
<evidence type="ECO:0000256" key="1">
    <source>
        <dbReference type="SAM" id="SignalP"/>
    </source>
</evidence>
<name>A0A7U5PGI4_YEREN</name>
<accession>A0A7U5PGI4</accession>
<evidence type="ECO:0008006" key="4">
    <source>
        <dbReference type="Google" id="ProtNLM"/>
    </source>
</evidence>
<organism evidence="2 3">
    <name type="scientific">Yersinia enterocolitica LC20</name>
    <dbReference type="NCBI Taxonomy" id="1443113"/>
    <lineage>
        <taxon>Bacteria</taxon>
        <taxon>Pseudomonadati</taxon>
        <taxon>Pseudomonadota</taxon>
        <taxon>Gammaproteobacteria</taxon>
        <taxon>Enterobacterales</taxon>
        <taxon>Yersiniaceae</taxon>
        <taxon>Yersinia</taxon>
    </lineage>
</organism>
<gene>
    <name evidence="2" type="ORF">LC20_06760</name>
</gene>
<dbReference type="AlphaFoldDB" id="A0A7U5PGI4"/>
<feature type="chain" id="PRO_5030926222" description="Lipoprotein" evidence="1">
    <location>
        <begin position="17"/>
        <end position="83"/>
    </location>
</feature>
<keyword evidence="1" id="KW-0732">Signal</keyword>
<dbReference type="EMBL" id="CP007448">
    <property type="protein sequence ID" value="ATX62734.1"/>
    <property type="molecule type" value="Genomic_DNA"/>
</dbReference>
<proteinExistence type="predicted"/>
<evidence type="ECO:0000313" key="2">
    <source>
        <dbReference type="EMBL" id="ATX62734.1"/>
    </source>
</evidence>
<feature type="signal peptide" evidence="1">
    <location>
        <begin position="1"/>
        <end position="16"/>
    </location>
</feature>
<reference evidence="2 3" key="1">
    <citation type="submission" date="2017-11" db="EMBL/GenBank/DDBJ databases">
        <title>The complete genome sequence and comparative genome analysis of Yersinia enterocolitica strain LC20.</title>
        <authorList>
            <person name="Shi G."/>
            <person name="Su M."/>
            <person name="Liang J."/>
            <person name="Gu W."/>
            <person name="Xiao Y."/>
            <person name="Zhang Z."/>
            <person name="Qiu H."/>
            <person name="Duan R."/>
            <person name="Zhang Z."/>
            <person name="Li Y."/>
            <person name="Zhang X."/>
            <person name="Ling Y."/>
            <person name="Song L."/>
            <person name="Chen M."/>
            <person name="Zhao Y."/>
            <person name="Wu J."/>
            <person name="Jing H."/>
            <person name="Xiao J."/>
            <person name="Wang X."/>
        </authorList>
    </citation>
    <scope>NUCLEOTIDE SEQUENCE [LARGE SCALE GENOMIC DNA]</scope>
    <source>
        <strain evidence="2 3">LC20</strain>
    </source>
</reference>
<dbReference type="Proteomes" id="UP000230961">
    <property type="component" value="Chromosome"/>
</dbReference>
<dbReference type="KEGG" id="yel:LC20_06760"/>